<sequence>MRGDGAPEGEGGKRPSAATPRRQLVFRSQSLAEPFRDIWDENVTIAVESVVQLDDGTHLQYWTVRHREPQRLIETVEQFPTTLDAELVSTVDDTHRFEVHGARESLFTAFEAFDGVTLSAAYDADGVDVVGEFAGDVDTDAVVEAGQAVYPDLELVDSYTVETLDTFRHLVRDRLTQRQLTVLHVAYFSGYYERPRRRSGAELADRLGISKQAFHDHLRKAHATVFEALIGNETELHGVDK</sequence>
<keyword evidence="7" id="KW-1185">Reference proteome</keyword>
<feature type="compositionally biased region" description="Basic and acidic residues" evidence="3">
    <location>
        <begin position="1"/>
        <end position="13"/>
    </location>
</feature>
<evidence type="ECO:0000259" key="5">
    <source>
        <dbReference type="Pfam" id="PF15915"/>
    </source>
</evidence>
<evidence type="ECO:0000256" key="1">
    <source>
        <dbReference type="ARBA" id="ARBA00023015"/>
    </source>
</evidence>
<dbReference type="InterPro" id="IPR007050">
    <property type="entry name" value="HTH_bacterioopsin"/>
</dbReference>
<organism evidence="6 7">
    <name type="scientific">Haloarcula onubensis</name>
    <dbReference type="NCBI Taxonomy" id="2950539"/>
    <lineage>
        <taxon>Archaea</taxon>
        <taxon>Methanobacteriati</taxon>
        <taxon>Methanobacteriota</taxon>
        <taxon>Stenosarchaea group</taxon>
        <taxon>Halobacteria</taxon>
        <taxon>Halobacteriales</taxon>
        <taxon>Haloarculaceae</taxon>
        <taxon>Haloarcula</taxon>
    </lineage>
</organism>
<dbReference type="InterPro" id="IPR031803">
    <property type="entry name" value="BAT_GAF/HTH-assoc"/>
</dbReference>
<proteinExistence type="predicted"/>
<keyword evidence="2" id="KW-0804">Transcription</keyword>
<dbReference type="PANTHER" id="PTHR34236">
    <property type="entry name" value="DIMETHYL SULFOXIDE REDUCTASE TRANSCRIPTIONAL ACTIVATOR"/>
    <property type="match status" value="1"/>
</dbReference>
<dbReference type="EMBL" id="JAMQOS010000001">
    <property type="protein sequence ID" value="MDS0281087.1"/>
    <property type="molecule type" value="Genomic_DNA"/>
</dbReference>
<feature type="domain" description="Bacterioopsin transcriptional activator GAF and HTH associated" evidence="5">
    <location>
        <begin position="40"/>
        <end position="162"/>
    </location>
</feature>
<dbReference type="InterPro" id="IPR013324">
    <property type="entry name" value="RNA_pol_sigma_r3/r4-like"/>
</dbReference>
<evidence type="ECO:0000256" key="2">
    <source>
        <dbReference type="ARBA" id="ARBA00023163"/>
    </source>
</evidence>
<dbReference type="SUPFAM" id="SSF88659">
    <property type="entry name" value="Sigma3 and sigma4 domains of RNA polymerase sigma factors"/>
    <property type="match status" value="1"/>
</dbReference>
<feature type="domain" description="HTH bat-type" evidence="4">
    <location>
        <begin position="175"/>
        <end position="226"/>
    </location>
</feature>
<evidence type="ECO:0000256" key="3">
    <source>
        <dbReference type="SAM" id="MobiDB-lite"/>
    </source>
</evidence>
<dbReference type="Pfam" id="PF04967">
    <property type="entry name" value="HTH_10"/>
    <property type="match status" value="1"/>
</dbReference>
<protein>
    <submittedName>
        <fullName evidence="6">Helix-turn-helix domain-containing protein</fullName>
    </submittedName>
</protein>
<accession>A0ABU2FLA4</accession>
<name>A0ABU2FLA4_9EURY</name>
<dbReference type="Proteomes" id="UP001268864">
    <property type="component" value="Unassembled WGS sequence"/>
</dbReference>
<dbReference type="RefSeq" id="WP_310898925.1">
    <property type="nucleotide sequence ID" value="NZ_JAMQOS010000001.1"/>
</dbReference>
<evidence type="ECO:0000259" key="4">
    <source>
        <dbReference type="Pfam" id="PF04967"/>
    </source>
</evidence>
<gene>
    <name evidence="6" type="ORF">NDI86_03065</name>
</gene>
<evidence type="ECO:0000313" key="7">
    <source>
        <dbReference type="Proteomes" id="UP001268864"/>
    </source>
</evidence>
<dbReference type="Pfam" id="PF15915">
    <property type="entry name" value="BAT"/>
    <property type="match status" value="1"/>
</dbReference>
<feature type="region of interest" description="Disordered" evidence="3">
    <location>
        <begin position="1"/>
        <end position="23"/>
    </location>
</feature>
<comment type="caution">
    <text evidence="6">The sequence shown here is derived from an EMBL/GenBank/DDBJ whole genome shotgun (WGS) entry which is preliminary data.</text>
</comment>
<reference evidence="6 7" key="1">
    <citation type="submission" date="2022-06" db="EMBL/GenBank/DDBJ databases">
        <title>Halomicroarcula sp. a new haloarchaeum isolate from saline soil.</title>
        <authorList>
            <person name="Strakova D."/>
            <person name="Galisteo C."/>
            <person name="Sanchez-Porro C."/>
            <person name="Ventosa A."/>
        </authorList>
    </citation>
    <scope>NUCLEOTIDE SEQUENCE [LARGE SCALE GENOMIC DNA]</scope>
    <source>
        <strain evidence="6 7">S3CR25-11</strain>
    </source>
</reference>
<dbReference type="PANTHER" id="PTHR34236:SF1">
    <property type="entry name" value="DIMETHYL SULFOXIDE REDUCTASE TRANSCRIPTIONAL ACTIVATOR"/>
    <property type="match status" value="1"/>
</dbReference>
<keyword evidence="1" id="KW-0805">Transcription regulation</keyword>
<evidence type="ECO:0000313" key="6">
    <source>
        <dbReference type="EMBL" id="MDS0281087.1"/>
    </source>
</evidence>